<dbReference type="Proteomes" id="UP001153069">
    <property type="component" value="Unassembled WGS sequence"/>
</dbReference>
<dbReference type="AlphaFoldDB" id="A0A9N8H0E5"/>
<organism evidence="3 4">
    <name type="scientific">Seminavis robusta</name>
    <dbReference type="NCBI Taxonomy" id="568900"/>
    <lineage>
        <taxon>Eukaryota</taxon>
        <taxon>Sar</taxon>
        <taxon>Stramenopiles</taxon>
        <taxon>Ochrophyta</taxon>
        <taxon>Bacillariophyta</taxon>
        <taxon>Bacillariophyceae</taxon>
        <taxon>Bacillariophycidae</taxon>
        <taxon>Naviculales</taxon>
        <taxon>Naviculaceae</taxon>
        <taxon>Seminavis</taxon>
    </lineage>
</organism>
<sequence length="316" mass="33114">MAENEGVKRELDEGADLGSPHKKAKSGDDDVAADAGSDAPIVKLNDASNHAFVPPGTVGVTTINDNDVLSGRGGGTNLHPGNRQFRDLINLYRRDYLKARKNDKPAISRSIVNAIRDKNGRFLKKVEKSGLWFEIGDDAAREKTSQALRQRAPEMRKLLLDHEMEGARSQQQQMMMMPGMMMPGMMANGNMQMMAFNPAMMGMPNAAMFNPAMMGMPPMAFNQQGLPTPGAAEGAAEGGAAAPGGDGTAGTDATNNGGAAPAPAANNNPMMAAANFGMPAPANYHMMFAPMGAPMPGQPGGVPAPAPESPAPVTLQ</sequence>
<evidence type="ECO:0000313" key="4">
    <source>
        <dbReference type="Proteomes" id="UP001153069"/>
    </source>
</evidence>
<feature type="domain" description="DUF6824" evidence="2">
    <location>
        <begin position="67"/>
        <end position="150"/>
    </location>
</feature>
<evidence type="ECO:0000256" key="1">
    <source>
        <dbReference type="SAM" id="MobiDB-lite"/>
    </source>
</evidence>
<gene>
    <name evidence="3" type="ORF">SEMRO_1_G000400.1</name>
</gene>
<dbReference type="EMBL" id="CAICTM010000001">
    <property type="protein sequence ID" value="CAB9496061.1"/>
    <property type="molecule type" value="Genomic_DNA"/>
</dbReference>
<feature type="compositionally biased region" description="Low complexity" evidence="1">
    <location>
        <begin position="249"/>
        <end position="261"/>
    </location>
</feature>
<evidence type="ECO:0000313" key="3">
    <source>
        <dbReference type="EMBL" id="CAB9496061.1"/>
    </source>
</evidence>
<dbReference type="OrthoDB" id="46330at2759"/>
<dbReference type="InterPro" id="IPR049227">
    <property type="entry name" value="DUF6824"/>
</dbReference>
<dbReference type="Pfam" id="PF20710">
    <property type="entry name" value="DUF6824"/>
    <property type="match status" value="1"/>
</dbReference>
<evidence type="ECO:0000259" key="2">
    <source>
        <dbReference type="Pfam" id="PF20710"/>
    </source>
</evidence>
<feature type="region of interest" description="Disordered" evidence="1">
    <location>
        <begin position="1"/>
        <end position="34"/>
    </location>
</feature>
<comment type="caution">
    <text evidence="3">The sequence shown here is derived from an EMBL/GenBank/DDBJ whole genome shotgun (WGS) entry which is preliminary data.</text>
</comment>
<keyword evidence="4" id="KW-1185">Reference proteome</keyword>
<reference evidence="3" key="1">
    <citation type="submission" date="2020-06" db="EMBL/GenBank/DDBJ databases">
        <authorList>
            <consortium name="Plant Systems Biology data submission"/>
        </authorList>
    </citation>
    <scope>NUCLEOTIDE SEQUENCE</scope>
    <source>
        <strain evidence="3">D6</strain>
    </source>
</reference>
<feature type="region of interest" description="Disordered" evidence="1">
    <location>
        <begin position="297"/>
        <end position="316"/>
    </location>
</feature>
<feature type="region of interest" description="Disordered" evidence="1">
    <location>
        <begin position="224"/>
        <end position="261"/>
    </location>
</feature>
<proteinExistence type="predicted"/>
<feature type="compositionally biased region" description="Low complexity" evidence="1">
    <location>
        <begin position="224"/>
        <end position="240"/>
    </location>
</feature>
<feature type="compositionally biased region" description="Basic and acidic residues" evidence="1">
    <location>
        <begin position="1"/>
        <end position="12"/>
    </location>
</feature>
<protein>
    <recommendedName>
        <fullName evidence="2">DUF6824 domain-containing protein</fullName>
    </recommendedName>
</protein>
<name>A0A9N8H0E5_9STRA</name>
<accession>A0A9N8H0E5</accession>